<dbReference type="InterPro" id="IPR016036">
    <property type="entry name" value="Malonyl_transacylase_ACP-bd"/>
</dbReference>
<dbReference type="InterPro" id="IPR016039">
    <property type="entry name" value="Thiolase-like"/>
</dbReference>
<accession>A0A2A6RHA7</accession>
<dbReference type="GO" id="GO:0006633">
    <property type="term" value="P:fatty acid biosynthetic process"/>
    <property type="evidence" value="ECO:0007669"/>
    <property type="project" value="InterPro"/>
</dbReference>
<keyword evidence="3" id="KW-0808">Transferase</keyword>
<dbReference type="PROSITE" id="PS00606">
    <property type="entry name" value="KS3_1"/>
    <property type="match status" value="1"/>
</dbReference>
<dbReference type="Pfam" id="PF02801">
    <property type="entry name" value="Ketoacyl-synt_C"/>
    <property type="match status" value="1"/>
</dbReference>
<dbReference type="SMART" id="SM00827">
    <property type="entry name" value="PKS_AT"/>
    <property type="match status" value="1"/>
</dbReference>
<reference evidence="8" key="1">
    <citation type="submission" date="2017-08" db="EMBL/GenBank/DDBJ databases">
        <authorList>
            <person name="Grouzdev D.S."/>
            <person name="Gaisin V.A."/>
            <person name="Rysina M.S."/>
            <person name="Gorlenko V.M."/>
        </authorList>
    </citation>
    <scope>NUCLEOTIDE SEQUENCE [LARGE SCALE GENOMIC DNA]</scope>
    <source>
        <strain evidence="8">Kir15-3F</strain>
    </source>
</reference>
<evidence type="ECO:0000259" key="5">
    <source>
        <dbReference type="PROSITE" id="PS50075"/>
    </source>
</evidence>
<dbReference type="SMART" id="SM00825">
    <property type="entry name" value="PKS_KS"/>
    <property type="match status" value="1"/>
</dbReference>
<dbReference type="Gene3D" id="3.40.47.10">
    <property type="match status" value="1"/>
</dbReference>
<name>A0A2A6RHA7_9CHLR</name>
<keyword evidence="2" id="KW-0597">Phosphoprotein</keyword>
<gene>
    <name evidence="7" type="ORF">CJ255_14825</name>
</gene>
<dbReference type="InterPro" id="IPR018201">
    <property type="entry name" value="Ketoacyl_synth_AS"/>
</dbReference>
<dbReference type="SUPFAM" id="SSF52151">
    <property type="entry name" value="FabD/lysophospholipase-like"/>
    <property type="match status" value="1"/>
</dbReference>
<dbReference type="Pfam" id="PF00698">
    <property type="entry name" value="Acyl_transf_1"/>
    <property type="match status" value="1"/>
</dbReference>
<keyword evidence="8" id="KW-1185">Reference proteome</keyword>
<dbReference type="InterPro" id="IPR036291">
    <property type="entry name" value="NAD(P)-bd_dom_sf"/>
</dbReference>
<feature type="domain" description="Ketosynthase family 3 (KS3)" evidence="6">
    <location>
        <begin position="9"/>
        <end position="465"/>
    </location>
</feature>
<dbReference type="InterPro" id="IPR009081">
    <property type="entry name" value="PP-bd_ACP"/>
</dbReference>
<dbReference type="Pfam" id="PF00109">
    <property type="entry name" value="ketoacyl-synt"/>
    <property type="match status" value="1"/>
</dbReference>
<dbReference type="Gene3D" id="3.40.50.720">
    <property type="entry name" value="NAD(P)-binding Rossmann-like Domain"/>
    <property type="match status" value="1"/>
</dbReference>
<dbReference type="InterPro" id="IPR014043">
    <property type="entry name" value="Acyl_transferase_dom"/>
</dbReference>
<evidence type="ECO:0000256" key="2">
    <source>
        <dbReference type="ARBA" id="ARBA00022553"/>
    </source>
</evidence>
<dbReference type="PANTHER" id="PTHR43074">
    <property type="entry name" value="OMEGA-3 POLYUNSATURATED FATTY ACID SYNTHASE PFAB-RELATED"/>
    <property type="match status" value="1"/>
</dbReference>
<sequence>MHERTSLAANPIAIIGMASIFPEARTLDEFWDNIVQARDCLIDVPPSRWNIADHYDPDPAAPDKTYCKRGGFIPDIDFDPVEFGLPPNILEVTDVSQLLSLVVARQTFEDAGYGAQGRPFDRERTGVVLGVGGGQKLITPLTARLQYPVWERVLKSCGLSDAETAVVVEKLKSAYVRWEENSFPGMLGNVIAGRIANRFDLGGINCVVDAACAASLAALKLALSELTERRCDMLLTGGVDTDNSIFMYLSFSKTPAFSSSDAPRPFDVDSDGMMVGEGVGMVLLKRLEDAERDGDRIYAVIRGIGTSSDGRAKSIYAPRSEGQARALRRAHADAAVEPSSVGLIEAHGTGTVAGDLCEATTLSQVFSAAGVGRASVALGSVKSQIGHTKAAAGVAGLIKAALALHHKVLPPTINIAQPNPKLGIEQSPLYLNTETRPWLRGATPRRAGVSAFGFGGTNFHVLLEEASADHTGPYRRHTAPRSLLLRASTPEVLRAQCADLAATLVGDGAASAFAELCRQSAADAPAEDEARLGFVATSVEEVRQLLQLATESLAAQPEAEAWTHPRGIFYRRRGMPTGTKVVALFAGQGAQHLNMGRELALNFPELRTWFERMDTLFTRDNHVALSRIVFPPPVFDDAERERQAEALQQTEYAQPAIGALSAAMYELFRSAGFQPDMVAGHSFGELTALWAAGVVSDEDFAALARARGHAMRPPADPSFDAGTMLAIAARSSVAEEVVAQVPGLTIANHNAPEQIVLAGSRTAVAAAANVLASRSITAKALPVSAAFHTPLVGHAQVPFAQAINGVEMRPPQVPIYANSTAAPYPTAPEAIKQQLADQLLRPVQFQQQIERIYADGGAIFVEFGPRNILTGLVRQTLGARPHLTIALGAAKGRDSDRQMREGLIQLRVAGLPLGQLDAYRYEQAEVAPRRRGMTVRINGANYVSERTRAAHQAALDDGFRITRELAAPSEPQKRVEDPMPELKPALSPVAPSAPAPVAVAPAAPVAVAPAPVAVAPAAPAPVAVAPAAPAPVAVAPAAPAPVAVAPAAPAAPRASAPVAVAQPAVQPSDLYSIQRETLQMHQRYLQQQAEYTQSIMQLLQAQQRLVGSNGSQINPAQLTQLEQALTALHTHQSETLRLHERYLTEQHARSERLVEEVGNRKQEVGSRKQEAKLGDVVQRIGNGHGNGHSAAKLPMAVTPSPVAPPPMTFAPVAPAPAPLAAAPASSPLAASPLLAQAEAVLLDVVTELTGYPRETLELEMDMEGDLGIDSIKRVQILGAMQERMPDLPSFKPEHLAELSTLGQVLEHVRPHLLGAGATPASSPPASSPPASSPPASSPPASSPLASPPLAPPPPAPTAYAPEPAQIPGADRSVPRLLALPPPDQLECALPPGSCCLITDDGSPLAAAVAQALNARGWPAVVLRFPESIVPNPAPLPAAVSRVVLADASEAQLEQALQLVAQSYGPVAAFIHLHPRAAQPTLLDLNDTALIRHVFLTARTIGSSLQAAAEQARSCFFTVARMDGALGIGLRGDYSAIPGGLAGLTKTLRHEWPYVFCRSLDLSPELEAAHAAALIVAELHDPDRLIADVGYGAYGRVSLVGPEV</sequence>
<dbReference type="Pfam" id="PF16197">
    <property type="entry name" value="KAsynt_C_assoc"/>
    <property type="match status" value="1"/>
</dbReference>
<dbReference type="Pfam" id="PF00550">
    <property type="entry name" value="PP-binding"/>
    <property type="match status" value="1"/>
</dbReference>
<comment type="caution">
    <text evidence="7">The sequence shown here is derived from an EMBL/GenBank/DDBJ whole genome shotgun (WGS) entry which is preliminary data.</text>
</comment>
<evidence type="ECO:0000259" key="6">
    <source>
        <dbReference type="PROSITE" id="PS52004"/>
    </source>
</evidence>
<dbReference type="Proteomes" id="UP000220527">
    <property type="component" value="Unassembled WGS sequence"/>
</dbReference>
<dbReference type="InterPro" id="IPR036736">
    <property type="entry name" value="ACP-like_sf"/>
</dbReference>
<dbReference type="PROSITE" id="PS50075">
    <property type="entry name" value="CARRIER"/>
    <property type="match status" value="1"/>
</dbReference>
<dbReference type="SUPFAM" id="SSF51735">
    <property type="entry name" value="NAD(P)-binding Rossmann-fold domains"/>
    <property type="match status" value="1"/>
</dbReference>
<dbReference type="SUPFAM" id="SSF55048">
    <property type="entry name" value="Probable ACP-binding domain of malonyl-CoA ACP transacylase"/>
    <property type="match status" value="1"/>
</dbReference>
<evidence type="ECO:0000256" key="4">
    <source>
        <dbReference type="SAM" id="MobiDB-lite"/>
    </source>
</evidence>
<evidence type="ECO:0000256" key="1">
    <source>
        <dbReference type="ARBA" id="ARBA00022450"/>
    </source>
</evidence>
<dbReference type="SUPFAM" id="SSF47336">
    <property type="entry name" value="ACP-like"/>
    <property type="match status" value="1"/>
</dbReference>
<dbReference type="NCBIfam" id="TIGR02813">
    <property type="entry name" value="omega_3_PfaA"/>
    <property type="match status" value="1"/>
</dbReference>
<feature type="region of interest" description="Disordered" evidence="4">
    <location>
        <begin position="1314"/>
        <end position="1367"/>
    </location>
</feature>
<dbReference type="InterPro" id="IPR016035">
    <property type="entry name" value="Acyl_Trfase/lysoPLipase"/>
</dbReference>
<protein>
    <submittedName>
        <fullName evidence="7">Uncharacterized protein</fullName>
    </submittedName>
</protein>
<dbReference type="InterPro" id="IPR020841">
    <property type="entry name" value="PKS_Beta-ketoAc_synthase_dom"/>
</dbReference>
<evidence type="ECO:0000313" key="8">
    <source>
        <dbReference type="Proteomes" id="UP000220527"/>
    </source>
</evidence>
<dbReference type="InterPro" id="IPR001227">
    <property type="entry name" value="Ac_transferase_dom_sf"/>
</dbReference>
<dbReference type="Gene3D" id="3.30.70.250">
    <property type="entry name" value="Malonyl-CoA ACP transacylase, ACP-binding"/>
    <property type="match status" value="1"/>
</dbReference>
<dbReference type="PROSITE" id="PS52004">
    <property type="entry name" value="KS3_2"/>
    <property type="match status" value="1"/>
</dbReference>
<dbReference type="CDD" id="cd00833">
    <property type="entry name" value="PKS"/>
    <property type="match status" value="1"/>
</dbReference>
<dbReference type="GO" id="GO:0004315">
    <property type="term" value="F:3-oxoacyl-[acyl-carrier-protein] synthase activity"/>
    <property type="evidence" value="ECO:0007669"/>
    <property type="project" value="InterPro"/>
</dbReference>
<dbReference type="OrthoDB" id="139272at2"/>
<evidence type="ECO:0000313" key="7">
    <source>
        <dbReference type="EMBL" id="PDW02265.1"/>
    </source>
</evidence>
<feature type="domain" description="Carrier" evidence="5">
    <location>
        <begin position="1232"/>
        <end position="1312"/>
    </location>
</feature>
<dbReference type="Gene3D" id="1.10.1200.10">
    <property type="entry name" value="ACP-like"/>
    <property type="match status" value="1"/>
</dbReference>
<dbReference type="Gene3D" id="3.40.366.10">
    <property type="entry name" value="Malonyl-Coenzyme A Acyl Carrier Protein, domain 2"/>
    <property type="match status" value="1"/>
</dbReference>
<dbReference type="EMBL" id="NQWI01000077">
    <property type="protein sequence ID" value="PDW02265.1"/>
    <property type="molecule type" value="Genomic_DNA"/>
</dbReference>
<keyword evidence="1" id="KW-0596">Phosphopantetheine</keyword>
<dbReference type="InterPro" id="IPR014031">
    <property type="entry name" value="Ketoacyl_synth_C"/>
</dbReference>
<proteinExistence type="predicted"/>
<dbReference type="PANTHER" id="PTHR43074:SF1">
    <property type="entry name" value="BETA-KETOACYL SYNTHASE FAMILY PROTEIN-RELATED"/>
    <property type="match status" value="1"/>
</dbReference>
<evidence type="ECO:0000256" key="3">
    <source>
        <dbReference type="ARBA" id="ARBA00022679"/>
    </source>
</evidence>
<dbReference type="InterPro" id="IPR052568">
    <property type="entry name" value="PKS-FAS_Synthase"/>
</dbReference>
<dbReference type="SUPFAM" id="SSF53901">
    <property type="entry name" value="Thiolase-like"/>
    <property type="match status" value="1"/>
</dbReference>
<dbReference type="InterPro" id="IPR004432">
    <property type="entry name" value="Omega_3_polyunsat_FA_synth"/>
</dbReference>
<feature type="compositionally biased region" description="Pro residues" evidence="4">
    <location>
        <begin position="1321"/>
        <end position="1356"/>
    </location>
</feature>
<dbReference type="InterPro" id="IPR014030">
    <property type="entry name" value="Ketoacyl_synth_N"/>
</dbReference>
<organism evidence="7 8">
    <name type="scientific">Candidatus Viridilinea mediisalina</name>
    <dbReference type="NCBI Taxonomy" id="2024553"/>
    <lineage>
        <taxon>Bacteria</taxon>
        <taxon>Bacillati</taxon>
        <taxon>Chloroflexota</taxon>
        <taxon>Chloroflexia</taxon>
        <taxon>Chloroflexales</taxon>
        <taxon>Chloroflexineae</taxon>
        <taxon>Oscillochloridaceae</taxon>
        <taxon>Candidatus Viridilinea</taxon>
    </lineage>
</organism>
<dbReference type="InterPro" id="IPR032821">
    <property type="entry name" value="PKS_assoc"/>
</dbReference>